<dbReference type="InterPro" id="IPR025997">
    <property type="entry name" value="SBP_2_dom"/>
</dbReference>
<evidence type="ECO:0000313" key="5">
    <source>
        <dbReference type="Proteomes" id="UP001589733"/>
    </source>
</evidence>
<dbReference type="Pfam" id="PF13407">
    <property type="entry name" value="Peripla_BP_4"/>
    <property type="match status" value="1"/>
</dbReference>
<gene>
    <name evidence="4" type="primary">rhaS</name>
    <name evidence="4" type="ORF">ACFFLM_26185</name>
</gene>
<keyword evidence="2" id="KW-0732">Signal</keyword>
<dbReference type="SUPFAM" id="SSF53822">
    <property type="entry name" value="Periplasmic binding protein-like I"/>
    <property type="match status" value="1"/>
</dbReference>
<evidence type="ECO:0000256" key="1">
    <source>
        <dbReference type="ARBA" id="ARBA00004196"/>
    </source>
</evidence>
<comment type="caution">
    <text evidence="4">The sequence shown here is derived from an EMBL/GenBank/DDBJ whole genome shotgun (WGS) entry which is preliminary data.</text>
</comment>
<accession>A0ABV6B6Q2</accession>
<dbReference type="RefSeq" id="WP_380017367.1">
    <property type="nucleotide sequence ID" value="NZ_JBHLYR010000091.1"/>
</dbReference>
<comment type="subcellular location">
    <subcellularLocation>
        <location evidence="1">Cell envelope</location>
    </subcellularLocation>
</comment>
<name>A0ABV6B6Q2_9DEIO</name>
<dbReference type="Gene3D" id="3.40.50.2300">
    <property type="match status" value="2"/>
</dbReference>
<dbReference type="InterPro" id="IPR028082">
    <property type="entry name" value="Peripla_BP_I"/>
</dbReference>
<feature type="domain" description="Periplasmic binding protein" evidence="3">
    <location>
        <begin position="34"/>
        <end position="290"/>
    </location>
</feature>
<dbReference type="PANTHER" id="PTHR30036">
    <property type="entry name" value="D-XYLOSE-BINDING PERIPLASMIC PROTEIN"/>
    <property type="match status" value="1"/>
</dbReference>
<dbReference type="EMBL" id="JBHLYR010000091">
    <property type="protein sequence ID" value="MFB9995434.1"/>
    <property type="molecule type" value="Genomic_DNA"/>
</dbReference>
<reference evidence="4 5" key="1">
    <citation type="submission" date="2024-09" db="EMBL/GenBank/DDBJ databases">
        <authorList>
            <person name="Sun Q."/>
            <person name="Mori K."/>
        </authorList>
    </citation>
    <scope>NUCLEOTIDE SEQUENCE [LARGE SCALE GENOMIC DNA]</scope>
    <source>
        <strain evidence="4 5">JCM 13503</strain>
    </source>
</reference>
<dbReference type="InterPro" id="IPR013459">
    <property type="entry name" value="RhaS"/>
</dbReference>
<dbReference type="CDD" id="cd20000">
    <property type="entry name" value="PBP1_ABC_rhamnose"/>
    <property type="match status" value="1"/>
</dbReference>
<dbReference type="NCBIfam" id="TIGR02637">
    <property type="entry name" value="RhaS"/>
    <property type="match status" value="1"/>
</dbReference>
<evidence type="ECO:0000259" key="3">
    <source>
        <dbReference type="Pfam" id="PF13407"/>
    </source>
</evidence>
<dbReference type="Proteomes" id="UP001589733">
    <property type="component" value="Unassembled WGS sequence"/>
</dbReference>
<sequence length="334" mass="35678">MNKRRLLLSSLAVTLGLGTLALAQTPALKKGLKITLLPKNINNPYNVIETRGGLDAAKEIGAVAKVVGPSDAGASSQVSYINTAIAQRQDALILAANDANALLPYLKRAMQSGVKVVTMDSDTAPEGRTLFINQANSEGIGRAQVQLVGKLTGYKGDIAILSATPNATNQNTWIKWMQEELKLPKYKDMKLVKIAYGNDDDQKSFTEMQGLIQAYPNLKGVISPTTVGISAGARYLSTSPLKGKVMLTGLGTPNQMRQFVKDGTVTAFQLWNPGDVGYLATYAAAALASKQITGKTGETFMAGKLGKYTIGKNGEIVLGPPYTFDKANIDKFDF</sequence>
<feature type="signal peptide" evidence="2">
    <location>
        <begin position="1"/>
        <end position="23"/>
    </location>
</feature>
<evidence type="ECO:0000256" key="2">
    <source>
        <dbReference type="SAM" id="SignalP"/>
    </source>
</evidence>
<protein>
    <submittedName>
        <fullName evidence="4">Rhamnose ABC transporter substrate-binding protein</fullName>
    </submittedName>
</protein>
<evidence type="ECO:0000313" key="4">
    <source>
        <dbReference type="EMBL" id="MFB9995434.1"/>
    </source>
</evidence>
<feature type="chain" id="PRO_5046672763" evidence="2">
    <location>
        <begin position="24"/>
        <end position="334"/>
    </location>
</feature>
<proteinExistence type="predicted"/>
<organism evidence="4 5">
    <name type="scientific">Deinococcus oregonensis</name>
    <dbReference type="NCBI Taxonomy" id="1805970"/>
    <lineage>
        <taxon>Bacteria</taxon>
        <taxon>Thermotogati</taxon>
        <taxon>Deinococcota</taxon>
        <taxon>Deinococci</taxon>
        <taxon>Deinococcales</taxon>
        <taxon>Deinococcaceae</taxon>
        <taxon>Deinococcus</taxon>
    </lineage>
</organism>
<dbReference type="PANTHER" id="PTHR30036:SF8">
    <property type="entry name" value="ABC-TYPE SUGAR TRANSPORT SYSTEM PERIPLASMIC COMPONENT-LIKE PROTEIN"/>
    <property type="match status" value="1"/>
</dbReference>
<dbReference type="InterPro" id="IPR050555">
    <property type="entry name" value="Bact_Solute-Bind_Prot2"/>
</dbReference>
<keyword evidence="5" id="KW-1185">Reference proteome</keyword>